<comment type="catalytic activity">
    <reaction evidence="9">
        <text>L-seryl-[protein] + ATP = O-phospho-L-seryl-[protein] + ADP + H(+)</text>
        <dbReference type="Rhea" id="RHEA:17989"/>
        <dbReference type="Rhea" id="RHEA-COMP:9863"/>
        <dbReference type="Rhea" id="RHEA-COMP:11604"/>
        <dbReference type="ChEBI" id="CHEBI:15378"/>
        <dbReference type="ChEBI" id="CHEBI:29999"/>
        <dbReference type="ChEBI" id="CHEBI:30616"/>
        <dbReference type="ChEBI" id="CHEBI:83421"/>
        <dbReference type="ChEBI" id="CHEBI:456216"/>
        <dbReference type="EC" id="2.7.11.1"/>
    </reaction>
</comment>
<evidence type="ECO:0000313" key="14">
    <source>
        <dbReference type="Proteomes" id="UP001162131"/>
    </source>
</evidence>
<comment type="caution">
    <text evidence="13">The sequence shown here is derived from an EMBL/GenBank/DDBJ whole genome shotgun (WGS) entry which is preliminary data.</text>
</comment>
<dbReference type="PANTHER" id="PTHR48012:SF10">
    <property type="entry name" value="FI20177P1"/>
    <property type="match status" value="1"/>
</dbReference>
<keyword evidence="4" id="KW-0808">Transferase</keyword>
<dbReference type="SMART" id="SM00220">
    <property type="entry name" value="S_TKc"/>
    <property type="match status" value="1"/>
</dbReference>
<accession>A0AAU9IPM0</accession>
<evidence type="ECO:0000256" key="10">
    <source>
        <dbReference type="PROSITE-ProRule" id="PRU10141"/>
    </source>
</evidence>
<dbReference type="Proteomes" id="UP001162131">
    <property type="component" value="Unassembled WGS sequence"/>
</dbReference>
<keyword evidence="6" id="KW-0418">Kinase</keyword>
<proteinExistence type="inferred from homology"/>
<dbReference type="InterPro" id="IPR050629">
    <property type="entry name" value="STE20/SPS1-PAK"/>
</dbReference>
<dbReference type="GO" id="GO:0005737">
    <property type="term" value="C:cytoplasm"/>
    <property type="evidence" value="ECO:0007669"/>
    <property type="project" value="TreeGrafter"/>
</dbReference>
<dbReference type="PROSITE" id="PS50011">
    <property type="entry name" value="PROTEIN_KINASE_DOM"/>
    <property type="match status" value="1"/>
</dbReference>
<evidence type="ECO:0000259" key="12">
    <source>
        <dbReference type="PROSITE" id="PS50011"/>
    </source>
</evidence>
<evidence type="ECO:0000256" key="8">
    <source>
        <dbReference type="ARBA" id="ARBA00047899"/>
    </source>
</evidence>
<name>A0AAU9IPM0_9CILI</name>
<feature type="region of interest" description="Disordered" evidence="11">
    <location>
        <begin position="284"/>
        <end position="337"/>
    </location>
</feature>
<sequence length="431" mass="48726">MDIERLLQYELLEKIGKGSFGEVFKAFAKETGEIVAMKVIDLTDTEDSLDTLNREIQILKECQNPRITNFYESFVHEGKLYIVMEYVAGGSVKDILKVRGPLQEIYIPILLKELLLALAYLHSNKKIHRDVKAANILLSMDGQVKLADFGVTAQITESVNKRNSFVGTPYWMAPEVVVQSGYDYKADIWSVGITAIELATGKPPYMDLPPLSALFRIQTDPSPQLDQSFSPTFRDFIAQCLEKNPNLRPDTESLLNHKFIKNAKKTYYLTDLLDSSTVLKKEHFRSSSTQSPANTILHLSDNSHRHTHSSESAKMRQLTHRKNSSNCSSNSNSTLNSVEMMPDEISGAAVMMPRWSTDNPGLIVKEPSFLTIVENAISNIERIEDYSCVDKLILAIAEMELKDPKLAPRIFADVMKIYKGNYPDEYKQLFN</sequence>
<evidence type="ECO:0000313" key="13">
    <source>
        <dbReference type="EMBL" id="CAG9315113.1"/>
    </source>
</evidence>
<dbReference type="EMBL" id="CAJZBQ010000013">
    <property type="protein sequence ID" value="CAG9315113.1"/>
    <property type="molecule type" value="Genomic_DNA"/>
</dbReference>
<organism evidence="13 14">
    <name type="scientific">Blepharisma stoltei</name>
    <dbReference type="NCBI Taxonomy" id="1481888"/>
    <lineage>
        <taxon>Eukaryota</taxon>
        <taxon>Sar</taxon>
        <taxon>Alveolata</taxon>
        <taxon>Ciliophora</taxon>
        <taxon>Postciliodesmatophora</taxon>
        <taxon>Heterotrichea</taxon>
        <taxon>Heterotrichida</taxon>
        <taxon>Blepharismidae</taxon>
        <taxon>Blepharisma</taxon>
    </lineage>
</organism>
<dbReference type="InterPro" id="IPR001245">
    <property type="entry name" value="Ser-Thr/Tyr_kinase_cat_dom"/>
</dbReference>
<dbReference type="InterPro" id="IPR011009">
    <property type="entry name" value="Kinase-like_dom_sf"/>
</dbReference>
<feature type="compositionally biased region" description="Low complexity" evidence="11">
    <location>
        <begin position="324"/>
        <end position="337"/>
    </location>
</feature>
<comment type="catalytic activity">
    <reaction evidence="8">
        <text>L-threonyl-[protein] + ATP = O-phospho-L-threonyl-[protein] + ADP + H(+)</text>
        <dbReference type="Rhea" id="RHEA:46608"/>
        <dbReference type="Rhea" id="RHEA-COMP:11060"/>
        <dbReference type="Rhea" id="RHEA-COMP:11605"/>
        <dbReference type="ChEBI" id="CHEBI:15378"/>
        <dbReference type="ChEBI" id="CHEBI:30013"/>
        <dbReference type="ChEBI" id="CHEBI:30616"/>
        <dbReference type="ChEBI" id="CHEBI:61977"/>
        <dbReference type="ChEBI" id="CHEBI:456216"/>
        <dbReference type="EC" id="2.7.11.1"/>
    </reaction>
</comment>
<dbReference type="Gene3D" id="1.10.510.10">
    <property type="entry name" value="Transferase(Phosphotransferase) domain 1"/>
    <property type="match status" value="1"/>
</dbReference>
<keyword evidence="7 10" id="KW-0067">ATP-binding</keyword>
<feature type="domain" description="Protein kinase" evidence="12">
    <location>
        <begin position="9"/>
        <end position="260"/>
    </location>
</feature>
<protein>
    <recommendedName>
        <fullName evidence="2">non-specific serine/threonine protein kinase</fullName>
        <ecNumber evidence="2">2.7.11.1</ecNumber>
    </recommendedName>
</protein>
<dbReference type="GO" id="GO:0005524">
    <property type="term" value="F:ATP binding"/>
    <property type="evidence" value="ECO:0007669"/>
    <property type="project" value="UniProtKB-UniRule"/>
</dbReference>
<reference evidence="13" key="1">
    <citation type="submission" date="2021-09" db="EMBL/GenBank/DDBJ databases">
        <authorList>
            <consortium name="AG Swart"/>
            <person name="Singh M."/>
            <person name="Singh A."/>
            <person name="Seah K."/>
            <person name="Emmerich C."/>
        </authorList>
    </citation>
    <scope>NUCLEOTIDE SEQUENCE</scope>
    <source>
        <strain evidence="13">ATCC30299</strain>
    </source>
</reference>
<dbReference type="Pfam" id="PF00069">
    <property type="entry name" value="Pkinase"/>
    <property type="match status" value="1"/>
</dbReference>
<comment type="similarity">
    <text evidence="1">Belongs to the protein kinase superfamily. STE Ser/Thr protein kinase family. STE20 subfamily.</text>
</comment>
<dbReference type="PANTHER" id="PTHR48012">
    <property type="entry name" value="STERILE20-LIKE KINASE, ISOFORM B-RELATED"/>
    <property type="match status" value="1"/>
</dbReference>
<feature type="binding site" evidence="10">
    <location>
        <position position="38"/>
    </location>
    <ligand>
        <name>ATP</name>
        <dbReference type="ChEBI" id="CHEBI:30616"/>
    </ligand>
</feature>
<keyword evidence="3" id="KW-0723">Serine/threonine-protein kinase</keyword>
<evidence type="ECO:0000256" key="3">
    <source>
        <dbReference type="ARBA" id="ARBA00022527"/>
    </source>
</evidence>
<dbReference type="EC" id="2.7.11.1" evidence="2"/>
<keyword evidence="14" id="KW-1185">Reference proteome</keyword>
<evidence type="ECO:0000256" key="5">
    <source>
        <dbReference type="ARBA" id="ARBA00022741"/>
    </source>
</evidence>
<evidence type="ECO:0000256" key="4">
    <source>
        <dbReference type="ARBA" id="ARBA00022679"/>
    </source>
</evidence>
<dbReference type="PRINTS" id="PR00109">
    <property type="entry name" value="TYRKINASE"/>
</dbReference>
<dbReference type="SUPFAM" id="SSF56112">
    <property type="entry name" value="Protein kinase-like (PK-like)"/>
    <property type="match status" value="1"/>
</dbReference>
<dbReference type="PROSITE" id="PS00107">
    <property type="entry name" value="PROTEIN_KINASE_ATP"/>
    <property type="match status" value="1"/>
</dbReference>
<dbReference type="FunFam" id="3.30.200.20:FF:000042">
    <property type="entry name" value="Aurora kinase A"/>
    <property type="match status" value="1"/>
</dbReference>
<evidence type="ECO:0000256" key="11">
    <source>
        <dbReference type="SAM" id="MobiDB-lite"/>
    </source>
</evidence>
<evidence type="ECO:0000256" key="6">
    <source>
        <dbReference type="ARBA" id="ARBA00022777"/>
    </source>
</evidence>
<gene>
    <name evidence="13" type="ORF">BSTOLATCC_MIC12887</name>
</gene>
<dbReference type="GO" id="GO:0004674">
    <property type="term" value="F:protein serine/threonine kinase activity"/>
    <property type="evidence" value="ECO:0007669"/>
    <property type="project" value="UniProtKB-KW"/>
</dbReference>
<evidence type="ECO:0000256" key="2">
    <source>
        <dbReference type="ARBA" id="ARBA00012513"/>
    </source>
</evidence>
<evidence type="ECO:0000256" key="9">
    <source>
        <dbReference type="ARBA" id="ARBA00048679"/>
    </source>
</evidence>
<dbReference type="InterPro" id="IPR000719">
    <property type="entry name" value="Prot_kinase_dom"/>
</dbReference>
<dbReference type="InterPro" id="IPR017441">
    <property type="entry name" value="Protein_kinase_ATP_BS"/>
</dbReference>
<evidence type="ECO:0000256" key="1">
    <source>
        <dbReference type="ARBA" id="ARBA00008874"/>
    </source>
</evidence>
<dbReference type="FunFam" id="1.10.510.10:FF:000499">
    <property type="entry name" value="Serine/threonine-protein kinase KIC1"/>
    <property type="match status" value="1"/>
</dbReference>
<keyword evidence="5 10" id="KW-0547">Nucleotide-binding</keyword>
<evidence type="ECO:0000256" key="7">
    <source>
        <dbReference type="ARBA" id="ARBA00022840"/>
    </source>
</evidence>
<feature type="compositionally biased region" description="Basic and acidic residues" evidence="11">
    <location>
        <begin position="301"/>
        <end position="314"/>
    </location>
</feature>
<dbReference type="AlphaFoldDB" id="A0AAU9IPM0"/>